<dbReference type="GO" id="GO:0003735">
    <property type="term" value="F:structural constituent of ribosome"/>
    <property type="evidence" value="ECO:0007669"/>
    <property type="project" value="InterPro"/>
</dbReference>
<keyword evidence="3 4" id="KW-0687">Ribonucleoprotein</keyword>
<accession>A0A7S1XRX6</accession>
<dbReference type="EMBL" id="HBGJ01025894">
    <property type="protein sequence ID" value="CAD9258136.1"/>
    <property type="molecule type" value="Transcribed_RNA"/>
</dbReference>
<dbReference type="Pfam" id="PF00312">
    <property type="entry name" value="Ribosomal_S15"/>
    <property type="match status" value="1"/>
</dbReference>
<dbReference type="HAMAP" id="MF_01343_B">
    <property type="entry name" value="Ribosomal_uS15_B"/>
    <property type="match status" value="1"/>
</dbReference>
<protein>
    <recommendedName>
        <fullName evidence="6">30S ribosomal protein S15</fullName>
    </recommendedName>
</protein>
<sequence length="214" mass="23454">MFRAVQIAALVGAASGFVAPRAGLAARGIMTLAATEEATSEPAKAPADPLAGLPDGLDIDGLFGEDLEMLSPLEDEPEELFTAEEIAAMEPVDDGKGEVSDAPPGWWSNKQAINAATEKFKKHEKDTGSAEFQIAKLSARITYMTEHAKRHPKDHHSRRGLITMVNKRRRLLNYLNKTDPEAVERITSELGIRFKAAGRIMTRAERYAAFKPRK</sequence>
<dbReference type="SMART" id="SM01387">
    <property type="entry name" value="Ribosomal_S15"/>
    <property type="match status" value="1"/>
</dbReference>
<name>A0A7S1XRX6_9STRA</name>
<dbReference type="InterPro" id="IPR005290">
    <property type="entry name" value="Ribosomal_uS15_bac-type"/>
</dbReference>
<dbReference type="GO" id="GO:0005737">
    <property type="term" value="C:cytoplasm"/>
    <property type="evidence" value="ECO:0007669"/>
    <property type="project" value="UniProtKB-ARBA"/>
</dbReference>
<dbReference type="PANTHER" id="PTHR23321:SF26">
    <property type="entry name" value="SMALL RIBOSOMAL SUBUNIT PROTEIN US15M"/>
    <property type="match status" value="1"/>
</dbReference>
<evidence type="ECO:0000256" key="4">
    <source>
        <dbReference type="RuleBase" id="RU003919"/>
    </source>
</evidence>
<dbReference type="GO" id="GO:1990904">
    <property type="term" value="C:ribonucleoprotein complex"/>
    <property type="evidence" value="ECO:0007669"/>
    <property type="project" value="UniProtKB-KW"/>
</dbReference>
<organism evidence="5">
    <name type="scientific">Phaeomonas parva</name>
    <dbReference type="NCBI Taxonomy" id="124430"/>
    <lineage>
        <taxon>Eukaryota</taxon>
        <taxon>Sar</taxon>
        <taxon>Stramenopiles</taxon>
        <taxon>Ochrophyta</taxon>
        <taxon>Pinguiophyceae</taxon>
        <taxon>Pinguiochrysidales</taxon>
        <taxon>Pinguiochrysidaceae</taxon>
        <taxon>Phaeomonas</taxon>
    </lineage>
</organism>
<comment type="similarity">
    <text evidence="1 4">Belongs to the universal ribosomal protein uS15 family.</text>
</comment>
<dbReference type="CDD" id="cd00353">
    <property type="entry name" value="Ribosomal_S15p_S13e"/>
    <property type="match status" value="1"/>
</dbReference>
<dbReference type="Gene3D" id="1.10.287.10">
    <property type="entry name" value="S15/NS1, RNA-binding"/>
    <property type="match status" value="1"/>
</dbReference>
<dbReference type="GO" id="GO:0006412">
    <property type="term" value="P:translation"/>
    <property type="evidence" value="ECO:0007669"/>
    <property type="project" value="InterPro"/>
</dbReference>
<proteinExistence type="inferred from homology"/>
<evidence type="ECO:0000256" key="2">
    <source>
        <dbReference type="ARBA" id="ARBA00022980"/>
    </source>
</evidence>
<dbReference type="GO" id="GO:0005840">
    <property type="term" value="C:ribosome"/>
    <property type="evidence" value="ECO:0007669"/>
    <property type="project" value="UniProtKB-KW"/>
</dbReference>
<reference evidence="5" key="1">
    <citation type="submission" date="2021-01" db="EMBL/GenBank/DDBJ databases">
        <authorList>
            <person name="Corre E."/>
            <person name="Pelletier E."/>
            <person name="Niang G."/>
            <person name="Scheremetjew M."/>
            <person name="Finn R."/>
            <person name="Kale V."/>
            <person name="Holt S."/>
            <person name="Cochrane G."/>
            <person name="Meng A."/>
            <person name="Brown T."/>
            <person name="Cohen L."/>
        </authorList>
    </citation>
    <scope>NUCLEOTIDE SEQUENCE</scope>
    <source>
        <strain evidence="5">CCMP2877</strain>
    </source>
</reference>
<dbReference type="NCBIfam" id="TIGR00952">
    <property type="entry name" value="S15_bact"/>
    <property type="match status" value="1"/>
</dbReference>
<evidence type="ECO:0000256" key="1">
    <source>
        <dbReference type="ARBA" id="ARBA00008434"/>
    </source>
</evidence>
<evidence type="ECO:0000256" key="3">
    <source>
        <dbReference type="ARBA" id="ARBA00023274"/>
    </source>
</evidence>
<dbReference type="Gene3D" id="6.10.250.3130">
    <property type="match status" value="1"/>
</dbReference>
<dbReference type="AlphaFoldDB" id="A0A7S1XRX6"/>
<dbReference type="InterPro" id="IPR000589">
    <property type="entry name" value="Ribosomal_uS15"/>
</dbReference>
<keyword evidence="2 4" id="KW-0689">Ribosomal protein</keyword>
<dbReference type="InterPro" id="IPR009068">
    <property type="entry name" value="uS15_NS1_RNA-bd_sf"/>
</dbReference>
<dbReference type="PANTHER" id="PTHR23321">
    <property type="entry name" value="RIBOSOMAL PROTEIN S15, BACTERIAL AND ORGANELLAR"/>
    <property type="match status" value="1"/>
</dbReference>
<evidence type="ECO:0008006" key="6">
    <source>
        <dbReference type="Google" id="ProtNLM"/>
    </source>
</evidence>
<gene>
    <name evidence="5" type="ORF">PPAR1163_LOCUS16508</name>
</gene>
<evidence type="ECO:0000313" key="5">
    <source>
        <dbReference type="EMBL" id="CAD9258136.1"/>
    </source>
</evidence>
<dbReference type="SUPFAM" id="SSF47060">
    <property type="entry name" value="S15/NS1 RNA-binding domain"/>
    <property type="match status" value="1"/>
</dbReference>